<dbReference type="GO" id="GO:0008137">
    <property type="term" value="F:NADH dehydrogenase (ubiquinone) activity"/>
    <property type="evidence" value="ECO:0007669"/>
    <property type="project" value="InterPro"/>
</dbReference>
<keyword evidence="8" id="KW-0560">Oxidoreductase</keyword>
<evidence type="ECO:0000256" key="1">
    <source>
        <dbReference type="ARBA" id="ARBA00004651"/>
    </source>
</evidence>
<keyword evidence="2 5" id="KW-0812">Transmembrane</keyword>
<dbReference type="RefSeq" id="WP_042535971.1">
    <property type="nucleotide sequence ID" value="NZ_JXTG01000016.1"/>
</dbReference>
<feature type="transmembrane region" description="Helical" evidence="5">
    <location>
        <begin position="423"/>
        <end position="448"/>
    </location>
</feature>
<dbReference type="PATRIC" id="fig|265546.4.peg.2402"/>
<dbReference type="NCBIfam" id="NF004446">
    <property type="entry name" value="PRK05777.2-4"/>
    <property type="match status" value="1"/>
</dbReference>
<evidence type="ECO:0000256" key="3">
    <source>
        <dbReference type="ARBA" id="ARBA00022989"/>
    </source>
</evidence>
<protein>
    <recommendedName>
        <fullName evidence="5">NADH-quinone oxidoreductase subunit N</fullName>
        <ecNumber evidence="5">7.1.1.-</ecNumber>
    </recommendedName>
    <alternativeName>
        <fullName evidence="5">NADH dehydrogenase I subunit N</fullName>
    </alternativeName>
    <alternativeName>
        <fullName evidence="5">NDH-1 subunit N</fullName>
    </alternativeName>
</protein>
<name>A0A0D0HRI3_9BACL</name>
<dbReference type="EC" id="7.1.1.-" evidence="5"/>
<keyword evidence="5" id="KW-0874">Quinone</keyword>
<comment type="catalytic activity">
    <reaction evidence="5">
        <text>a quinone + NADH + 5 H(+)(in) = a quinol + NAD(+) + 4 H(+)(out)</text>
        <dbReference type="Rhea" id="RHEA:57888"/>
        <dbReference type="ChEBI" id="CHEBI:15378"/>
        <dbReference type="ChEBI" id="CHEBI:24646"/>
        <dbReference type="ChEBI" id="CHEBI:57540"/>
        <dbReference type="ChEBI" id="CHEBI:57945"/>
        <dbReference type="ChEBI" id="CHEBI:132124"/>
    </reaction>
</comment>
<keyword evidence="5" id="KW-1278">Translocase</keyword>
<evidence type="ECO:0000313" key="9">
    <source>
        <dbReference type="Proteomes" id="UP000032047"/>
    </source>
</evidence>
<evidence type="ECO:0000259" key="7">
    <source>
        <dbReference type="Pfam" id="PF00361"/>
    </source>
</evidence>
<comment type="function">
    <text evidence="5">NDH-1 shuttles electrons from NADH, via FMN and iron-sulfur (Fe-S) centers, to quinones in the respiratory chain. The immediate electron acceptor for the enzyme in this species is believed to be a menaquinone. Couples the redox reaction to proton translocation (for every two electrons transferred, four hydrogen ions are translocated across the cytoplasmic membrane), and thus conserves the redox energy in a proton gradient.</text>
</comment>
<sequence length="500" mass="55110">MDFETLLSYEWGVMMPEFIILGVAVALSLIDLFMPENRNRQLLGLFAFVGVAVSFVSLLGLWTSDVTSILGDTFRLDSFAKSFKALLLIGSALVLLLSIHYEPKERIAYRGEFYYLFLTALLGAMMMASSGDLITLFVGLELLSISSYILVAIRKKHTLANEAALKYVITGGIATAITLFGMSYIFGFTGSTNIKEIAVQLASTYDENHQYILSLAFLLTFVGLSFKLASAPFHMWAPDVYQGATTPVVSFLSVVSKTAGFVIVLRVVVSVFAQIPTGSSASMLMTLAPYIAFLAGVTMIIGNTIALRQRNVKRMLAYSSIAHAGYVLVAFASLSMFMFEAIWFYLFAYVFMTIGAFAILQVVSQHHDDEDISIFAGLYRRSPLMAVAMTIFLLSLAGIPGTAGFIGKMNIFLGAFVVEPAHYVLASIMVVTTVISYVYYFGIFVQMFFRPVEHADRLQWPPGVIAVVVICIIGTLLLGVFPNFAYDWIAPFEHFSDFLQ</sequence>
<feature type="transmembrane region" description="Helical" evidence="5">
    <location>
        <begin position="165"/>
        <end position="186"/>
    </location>
</feature>
<reference evidence="8 9" key="1">
    <citation type="submission" date="2015-01" db="EMBL/GenBank/DDBJ databases">
        <title>Genome sequence of Anoxybacillus ayderensis strain AB04.</title>
        <authorList>
            <person name="Belduz A.O."/>
            <person name="Canakci S."/>
            <person name="Chan K.-G."/>
            <person name="Kahar U.M."/>
            <person name="Yaakob A.S."/>
            <person name="Chan C.S."/>
            <person name="Goh K.M."/>
        </authorList>
    </citation>
    <scope>NUCLEOTIDE SEQUENCE [LARGE SCALE GENOMIC DNA]</scope>
    <source>
        <strain evidence="8 9">AB04</strain>
    </source>
</reference>
<evidence type="ECO:0000256" key="2">
    <source>
        <dbReference type="ARBA" id="ARBA00022692"/>
    </source>
</evidence>
<feature type="domain" description="NADH:quinone oxidoreductase/Mrp antiporter transmembrane" evidence="7">
    <location>
        <begin position="130"/>
        <end position="436"/>
    </location>
</feature>
<keyword evidence="5" id="KW-0813">Transport</keyword>
<feature type="transmembrane region" description="Helical" evidence="5">
    <location>
        <begin position="12"/>
        <end position="30"/>
    </location>
</feature>
<evidence type="ECO:0000256" key="6">
    <source>
        <dbReference type="RuleBase" id="RU000320"/>
    </source>
</evidence>
<feature type="transmembrane region" description="Helical" evidence="5">
    <location>
        <begin position="460"/>
        <end position="481"/>
    </location>
</feature>
<keyword evidence="5" id="KW-0520">NAD</keyword>
<keyword evidence="9" id="KW-1185">Reference proteome</keyword>
<dbReference type="InterPro" id="IPR010096">
    <property type="entry name" value="NADH-Q_OxRdtase_suN/2"/>
</dbReference>
<feature type="transmembrane region" description="Helical" evidence="5">
    <location>
        <begin position="211"/>
        <end position="229"/>
    </location>
</feature>
<feature type="transmembrane region" description="Helical" evidence="5">
    <location>
        <begin position="316"/>
        <end position="336"/>
    </location>
</feature>
<dbReference type="GO" id="GO:0005886">
    <property type="term" value="C:plasma membrane"/>
    <property type="evidence" value="ECO:0007669"/>
    <property type="project" value="UniProtKB-SubCell"/>
</dbReference>
<dbReference type="GO" id="GO:0042773">
    <property type="term" value="P:ATP synthesis coupled electron transport"/>
    <property type="evidence" value="ECO:0007669"/>
    <property type="project" value="InterPro"/>
</dbReference>
<dbReference type="InterPro" id="IPR001750">
    <property type="entry name" value="ND/Mrp_TM"/>
</dbReference>
<comment type="subunit">
    <text evidence="5">NDH-1 is composed of 14 different subunits. Subunits NuoA, H, J, K, L, M, N constitute the membrane sector of the complex.</text>
</comment>
<dbReference type="AlphaFoldDB" id="A0A0D0HRI3"/>
<dbReference type="GO" id="GO:0050136">
    <property type="term" value="F:NADH dehydrogenase (quinone) (non-electrogenic) activity"/>
    <property type="evidence" value="ECO:0007669"/>
    <property type="project" value="UniProtKB-UniRule"/>
</dbReference>
<keyword evidence="5" id="KW-1003">Cell membrane</keyword>
<evidence type="ECO:0000313" key="8">
    <source>
        <dbReference type="EMBL" id="KIP20443.1"/>
    </source>
</evidence>
<gene>
    <name evidence="5" type="primary">nuoN</name>
    <name evidence="8" type="ORF">JV16_02390</name>
</gene>
<comment type="subcellular location">
    <subcellularLocation>
        <location evidence="1 5">Cell membrane</location>
        <topology evidence="1 5">Multi-pass membrane protein</topology>
    </subcellularLocation>
    <subcellularLocation>
        <location evidence="6">Membrane</location>
        <topology evidence="6">Multi-pass membrane protein</topology>
    </subcellularLocation>
</comment>
<organism evidence="8 9">
    <name type="scientific">Anoxybacillus ayderensis</name>
    <dbReference type="NCBI Taxonomy" id="265546"/>
    <lineage>
        <taxon>Bacteria</taxon>
        <taxon>Bacillati</taxon>
        <taxon>Bacillota</taxon>
        <taxon>Bacilli</taxon>
        <taxon>Bacillales</taxon>
        <taxon>Anoxybacillaceae</taxon>
        <taxon>Anoxybacillus</taxon>
    </lineage>
</organism>
<feature type="transmembrane region" description="Helical" evidence="5">
    <location>
        <begin position="342"/>
        <end position="363"/>
    </location>
</feature>
<feature type="transmembrane region" description="Helical" evidence="5">
    <location>
        <begin position="287"/>
        <end position="307"/>
    </location>
</feature>
<dbReference type="Proteomes" id="UP000032047">
    <property type="component" value="Unassembled WGS sequence"/>
</dbReference>
<evidence type="ECO:0000256" key="5">
    <source>
        <dbReference type="HAMAP-Rule" id="MF_00445"/>
    </source>
</evidence>
<comment type="similarity">
    <text evidence="5">Belongs to the complex I subunit 2 family.</text>
</comment>
<feature type="transmembrane region" description="Helical" evidence="5">
    <location>
        <begin position="42"/>
        <end position="62"/>
    </location>
</feature>
<feature type="transmembrane region" description="Helical" evidence="5">
    <location>
        <begin position="134"/>
        <end position="153"/>
    </location>
</feature>
<keyword evidence="4 5" id="KW-0472">Membrane</keyword>
<proteinExistence type="inferred from homology"/>
<dbReference type="Pfam" id="PF00361">
    <property type="entry name" value="Proton_antipo_M"/>
    <property type="match status" value="1"/>
</dbReference>
<feature type="transmembrane region" description="Helical" evidence="5">
    <location>
        <begin position="113"/>
        <end position="128"/>
    </location>
</feature>
<dbReference type="EMBL" id="JXTG01000016">
    <property type="protein sequence ID" value="KIP20443.1"/>
    <property type="molecule type" value="Genomic_DNA"/>
</dbReference>
<evidence type="ECO:0000256" key="4">
    <source>
        <dbReference type="ARBA" id="ARBA00023136"/>
    </source>
</evidence>
<dbReference type="PANTHER" id="PTHR22773">
    <property type="entry name" value="NADH DEHYDROGENASE"/>
    <property type="match status" value="1"/>
</dbReference>
<feature type="transmembrane region" description="Helical" evidence="5">
    <location>
        <begin position="82"/>
        <end position="101"/>
    </location>
</feature>
<dbReference type="NCBIfam" id="TIGR01770">
    <property type="entry name" value="NDH_I_N"/>
    <property type="match status" value="1"/>
</dbReference>
<feature type="transmembrane region" description="Helical" evidence="5">
    <location>
        <begin position="384"/>
        <end position="403"/>
    </location>
</feature>
<accession>A0A0D0HRI3</accession>
<feature type="transmembrane region" description="Helical" evidence="5">
    <location>
        <begin position="249"/>
        <end position="275"/>
    </location>
</feature>
<keyword evidence="3 5" id="KW-1133">Transmembrane helix</keyword>
<comment type="caution">
    <text evidence="8">The sequence shown here is derived from an EMBL/GenBank/DDBJ whole genome shotgun (WGS) entry which is preliminary data.</text>
</comment>
<dbReference type="HAMAP" id="MF_00445">
    <property type="entry name" value="NDH1_NuoN_1"/>
    <property type="match status" value="1"/>
</dbReference>
<dbReference type="GO" id="GO:0048038">
    <property type="term" value="F:quinone binding"/>
    <property type="evidence" value="ECO:0007669"/>
    <property type="project" value="UniProtKB-KW"/>
</dbReference>